<dbReference type="EMBL" id="JAERRF010000024">
    <property type="protein sequence ID" value="MBL1101073.1"/>
    <property type="molecule type" value="Genomic_DNA"/>
</dbReference>
<keyword evidence="2" id="KW-1133">Transmembrane helix</keyword>
<proteinExistence type="predicted"/>
<reference evidence="3 4" key="1">
    <citation type="submission" date="2021-01" db="EMBL/GenBank/DDBJ databases">
        <title>WGS of actinomycetes isolated from Thailand.</title>
        <authorList>
            <person name="Thawai C."/>
        </authorList>
    </citation>
    <scope>NUCLEOTIDE SEQUENCE [LARGE SCALE GENOMIC DNA]</scope>
    <source>
        <strain evidence="3 4">CA1R205</strain>
    </source>
</reference>
<protein>
    <recommendedName>
        <fullName evidence="5">DUF4386 domain-containing protein</fullName>
    </recommendedName>
</protein>
<sequence length="229" mass="24719">MTLYAAFGDVHGAARTHLSVAIGSLWCLLLLLDFPAIRPTAPQAVPRTAHVAFMGRLLISLLWLARALVGGLMAYQVSGQLQEQPGFHTLSAALSAAGQLLSLALECGRAMAGFHPEWGFTRRPLSVLRFLLNATFGVLLAGYASVLPGVVETVLTWVPSHTYALSTHVLPGWLDWTAGPVTMVLCMVWFGLVVPRRLERLRPRPRRQTTACAAGARETADGRGAKRTA</sequence>
<evidence type="ECO:0000313" key="4">
    <source>
        <dbReference type="Proteomes" id="UP000634229"/>
    </source>
</evidence>
<organism evidence="3 4">
    <name type="scientific">Streptomyces coffeae</name>
    <dbReference type="NCBI Taxonomy" id="621382"/>
    <lineage>
        <taxon>Bacteria</taxon>
        <taxon>Bacillati</taxon>
        <taxon>Actinomycetota</taxon>
        <taxon>Actinomycetes</taxon>
        <taxon>Kitasatosporales</taxon>
        <taxon>Streptomycetaceae</taxon>
        <taxon>Streptomyces</taxon>
    </lineage>
</organism>
<dbReference type="RefSeq" id="WP_201880340.1">
    <property type="nucleotide sequence ID" value="NZ_JAERRF010000024.1"/>
</dbReference>
<feature type="transmembrane region" description="Helical" evidence="2">
    <location>
        <begin position="126"/>
        <end position="146"/>
    </location>
</feature>
<accession>A0ABS1NLW5</accession>
<name>A0ABS1NLW5_9ACTN</name>
<evidence type="ECO:0000256" key="1">
    <source>
        <dbReference type="SAM" id="MobiDB-lite"/>
    </source>
</evidence>
<keyword evidence="4" id="KW-1185">Reference proteome</keyword>
<dbReference type="Proteomes" id="UP000634229">
    <property type="component" value="Unassembled WGS sequence"/>
</dbReference>
<gene>
    <name evidence="3" type="ORF">JK363_31315</name>
</gene>
<keyword evidence="2" id="KW-0812">Transmembrane</keyword>
<feature type="transmembrane region" description="Helical" evidence="2">
    <location>
        <begin position="173"/>
        <end position="194"/>
    </location>
</feature>
<evidence type="ECO:0000256" key="2">
    <source>
        <dbReference type="SAM" id="Phobius"/>
    </source>
</evidence>
<evidence type="ECO:0000313" key="3">
    <source>
        <dbReference type="EMBL" id="MBL1101073.1"/>
    </source>
</evidence>
<evidence type="ECO:0008006" key="5">
    <source>
        <dbReference type="Google" id="ProtNLM"/>
    </source>
</evidence>
<keyword evidence="2" id="KW-0472">Membrane</keyword>
<comment type="caution">
    <text evidence="3">The sequence shown here is derived from an EMBL/GenBank/DDBJ whole genome shotgun (WGS) entry which is preliminary data.</text>
</comment>
<feature type="compositionally biased region" description="Basic and acidic residues" evidence="1">
    <location>
        <begin position="218"/>
        <end position="229"/>
    </location>
</feature>
<feature type="transmembrane region" description="Helical" evidence="2">
    <location>
        <begin position="53"/>
        <end position="75"/>
    </location>
</feature>
<feature type="region of interest" description="Disordered" evidence="1">
    <location>
        <begin position="205"/>
        <end position="229"/>
    </location>
</feature>
<feature type="transmembrane region" description="Helical" evidence="2">
    <location>
        <begin position="12"/>
        <end position="32"/>
    </location>
</feature>